<accession>A0ABP7XHZ4</accession>
<evidence type="ECO:0008006" key="6">
    <source>
        <dbReference type="Google" id="ProtNLM"/>
    </source>
</evidence>
<feature type="domain" description="GAF" evidence="2">
    <location>
        <begin position="26"/>
        <end position="167"/>
    </location>
</feature>
<evidence type="ECO:0000313" key="4">
    <source>
        <dbReference type="EMBL" id="GAA4116952.1"/>
    </source>
</evidence>
<sequence length="408" mass="43347">MTGTTPLGREERRQRAVEGLLTADAALQERLDRLARLTRLSLDANWAGITVLDEDSAWFPAAVGFEKRPLPRRQTFCHTTTALDEVLVVPDARDDERFADLDLVRSGAVTFYAGHPLRDPQGNVVGVLCVFDTRVRDLDEDQRRALVDLAALAEEELTSADDMAAAERVQTSMLPSTALDAEGWDVSGICLPALSVGGDFFDYAASSGVIDLVLGDVMGKGTGAALVGAGVRAALRGTHSAVTAGVDLGVTSTQVAKALLPDLERTGAFVTLLHVAIDADDGWTRYVDAGLGLALVRRADGSVQALLSEDLPFGIIVDAHWTEHRLSLGPGDRLVIFSDGLLDLLPPDADWTAEVGAMTAAASDVRDLLRMVTDLARGRGALDDVTVVAAFRALQEQDDPADPAGEDA</sequence>
<feature type="domain" description="PPM-type phosphatase" evidence="3">
    <location>
        <begin position="181"/>
        <end position="392"/>
    </location>
</feature>
<proteinExistence type="predicted"/>
<name>A0ABP7XHZ4_9ACTN</name>
<dbReference type="EMBL" id="BAAAZH010000012">
    <property type="protein sequence ID" value="GAA4116952.1"/>
    <property type="molecule type" value="Genomic_DNA"/>
</dbReference>
<keyword evidence="1" id="KW-0378">Hydrolase</keyword>
<dbReference type="InterPro" id="IPR001932">
    <property type="entry name" value="PPM-type_phosphatase-like_dom"/>
</dbReference>
<keyword evidence="5" id="KW-1185">Reference proteome</keyword>
<dbReference type="InterPro" id="IPR052016">
    <property type="entry name" value="Bact_Sigma-Reg"/>
</dbReference>
<dbReference type="InterPro" id="IPR029016">
    <property type="entry name" value="GAF-like_dom_sf"/>
</dbReference>
<gene>
    <name evidence="4" type="ORF">GCM10022215_17060</name>
</gene>
<dbReference type="PANTHER" id="PTHR43156:SF2">
    <property type="entry name" value="STAGE II SPORULATION PROTEIN E"/>
    <property type="match status" value="1"/>
</dbReference>
<dbReference type="SMART" id="SM00065">
    <property type="entry name" value="GAF"/>
    <property type="match status" value="1"/>
</dbReference>
<evidence type="ECO:0000313" key="5">
    <source>
        <dbReference type="Proteomes" id="UP001501495"/>
    </source>
</evidence>
<comment type="caution">
    <text evidence="4">The sequence shown here is derived from an EMBL/GenBank/DDBJ whole genome shotgun (WGS) entry which is preliminary data.</text>
</comment>
<reference evidence="5" key="1">
    <citation type="journal article" date="2019" name="Int. J. Syst. Evol. Microbiol.">
        <title>The Global Catalogue of Microorganisms (GCM) 10K type strain sequencing project: providing services to taxonomists for standard genome sequencing and annotation.</title>
        <authorList>
            <consortium name="The Broad Institute Genomics Platform"/>
            <consortium name="The Broad Institute Genome Sequencing Center for Infectious Disease"/>
            <person name="Wu L."/>
            <person name="Ma J."/>
        </authorList>
    </citation>
    <scope>NUCLEOTIDE SEQUENCE [LARGE SCALE GENOMIC DNA]</scope>
    <source>
        <strain evidence="5">JCM 16703</strain>
    </source>
</reference>
<dbReference type="SUPFAM" id="SSF55781">
    <property type="entry name" value="GAF domain-like"/>
    <property type="match status" value="1"/>
</dbReference>
<evidence type="ECO:0000256" key="1">
    <source>
        <dbReference type="ARBA" id="ARBA00022801"/>
    </source>
</evidence>
<dbReference type="PANTHER" id="PTHR43156">
    <property type="entry name" value="STAGE II SPORULATION PROTEIN E-RELATED"/>
    <property type="match status" value="1"/>
</dbReference>
<dbReference type="InterPro" id="IPR036457">
    <property type="entry name" value="PPM-type-like_dom_sf"/>
</dbReference>
<dbReference type="InterPro" id="IPR003018">
    <property type="entry name" value="GAF"/>
</dbReference>
<dbReference type="Gene3D" id="3.30.450.40">
    <property type="match status" value="1"/>
</dbReference>
<dbReference type="Gene3D" id="3.60.40.10">
    <property type="entry name" value="PPM-type phosphatase domain"/>
    <property type="match status" value="1"/>
</dbReference>
<evidence type="ECO:0000259" key="2">
    <source>
        <dbReference type="SMART" id="SM00065"/>
    </source>
</evidence>
<dbReference type="Pfam" id="PF01590">
    <property type="entry name" value="GAF"/>
    <property type="match status" value="1"/>
</dbReference>
<dbReference type="SMART" id="SM00331">
    <property type="entry name" value="PP2C_SIG"/>
    <property type="match status" value="1"/>
</dbReference>
<dbReference type="RefSeq" id="WP_344732898.1">
    <property type="nucleotide sequence ID" value="NZ_BAAAZH010000012.1"/>
</dbReference>
<dbReference type="Pfam" id="PF07228">
    <property type="entry name" value="SpoIIE"/>
    <property type="match status" value="1"/>
</dbReference>
<organism evidence="4 5">
    <name type="scientific">Nocardioides fonticola</name>
    <dbReference type="NCBI Taxonomy" id="450363"/>
    <lineage>
        <taxon>Bacteria</taxon>
        <taxon>Bacillati</taxon>
        <taxon>Actinomycetota</taxon>
        <taxon>Actinomycetes</taxon>
        <taxon>Propionibacteriales</taxon>
        <taxon>Nocardioidaceae</taxon>
        <taxon>Nocardioides</taxon>
    </lineage>
</organism>
<dbReference type="Proteomes" id="UP001501495">
    <property type="component" value="Unassembled WGS sequence"/>
</dbReference>
<protein>
    <recommendedName>
        <fullName evidence="6">GAF domain-containing protein</fullName>
    </recommendedName>
</protein>
<evidence type="ECO:0000259" key="3">
    <source>
        <dbReference type="SMART" id="SM00331"/>
    </source>
</evidence>
<dbReference type="SUPFAM" id="SSF81606">
    <property type="entry name" value="PP2C-like"/>
    <property type="match status" value="1"/>
</dbReference>